<accession>A0A4D6LUH6</accession>
<name>A0A4D6LUH6_VIGUN</name>
<protein>
    <submittedName>
        <fullName evidence="2">Uncharacterized protein</fullName>
    </submittedName>
</protein>
<keyword evidence="3" id="KW-1185">Reference proteome</keyword>
<evidence type="ECO:0000313" key="2">
    <source>
        <dbReference type="EMBL" id="QCD92255.1"/>
    </source>
</evidence>
<gene>
    <name evidence="1" type="ORF">DEO72_LG5g315</name>
    <name evidence="2" type="ORF">DEO72_LG5g317</name>
</gene>
<proteinExistence type="predicted"/>
<evidence type="ECO:0000313" key="3">
    <source>
        <dbReference type="Proteomes" id="UP000501690"/>
    </source>
</evidence>
<reference evidence="2 3" key="1">
    <citation type="submission" date="2019-04" db="EMBL/GenBank/DDBJ databases">
        <title>An improved genome assembly and genetic linkage map for asparagus bean, Vigna unguiculata ssp. sesquipedialis.</title>
        <authorList>
            <person name="Xia Q."/>
            <person name="Zhang R."/>
            <person name="Dong Y."/>
        </authorList>
    </citation>
    <scope>NUCLEOTIDE SEQUENCE [LARGE SCALE GENOMIC DNA]</scope>
    <source>
        <tissue evidence="2">Leaf</tissue>
    </source>
</reference>
<organism evidence="2 3">
    <name type="scientific">Vigna unguiculata</name>
    <name type="common">Cowpea</name>
    <dbReference type="NCBI Taxonomy" id="3917"/>
    <lineage>
        <taxon>Eukaryota</taxon>
        <taxon>Viridiplantae</taxon>
        <taxon>Streptophyta</taxon>
        <taxon>Embryophyta</taxon>
        <taxon>Tracheophyta</taxon>
        <taxon>Spermatophyta</taxon>
        <taxon>Magnoliopsida</taxon>
        <taxon>eudicotyledons</taxon>
        <taxon>Gunneridae</taxon>
        <taxon>Pentapetalae</taxon>
        <taxon>rosids</taxon>
        <taxon>fabids</taxon>
        <taxon>Fabales</taxon>
        <taxon>Fabaceae</taxon>
        <taxon>Papilionoideae</taxon>
        <taxon>50 kb inversion clade</taxon>
        <taxon>NPAAA clade</taxon>
        <taxon>indigoferoid/millettioid clade</taxon>
        <taxon>Phaseoleae</taxon>
        <taxon>Vigna</taxon>
    </lineage>
</organism>
<dbReference type="EMBL" id="CP039349">
    <property type="protein sequence ID" value="QCD92253.1"/>
    <property type="molecule type" value="Genomic_DNA"/>
</dbReference>
<sequence>MEIVDFVPVCGRTKKCRTKGRYHKLDSITEVSDSGEMNNVGMLRPKVKMVEVIPKLHQPKISRLSINMWKRLRDGYVKHMLSLAEHVAHLNNAEICFLNKIRDDDVQLLLAPSNLSF</sequence>
<dbReference type="Proteomes" id="UP000501690">
    <property type="component" value="Linkage Group LG5"/>
</dbReference>
<evidence type="ECO:0000313" key="1">
    <source>
        <dbReference type="EMBL" id="QCD92253.1"/>
    </source>
</evidence>
<dbReference type="EMBL" id="CP039349">
    <property type="protein sequence ID" value="QCD92255.1"/>
    <property type="molecule type" value="Genomic_DNA"/>
</dbReference>
<dbReference type="AlphaFoldDB" id="A0A4D6LUH6"/>